<proteinExistence type="predicted"/>
<dbReference type="EMBL" id="JANPWB010000001">
    <property type="protein sequence ID" value="KAJ1217175.1"/>
    <property type="molecule type" value="Genomic_DNA"/>
</dbReference>
<reference evidence="1" key="1">
    <citation type="journal article" date="2022" name="bioRxiv">
        <title>Sequencing and chromosome-scale assembly of the giantPleurodeles waltlgenome.</title>
        <authorList>
            <person name="Brown T."/>
            <person name="Elewa A."/>
            <person name="Iarovenko S."/>
            <person name="Subramanian E."/>
            <person name="Araus A.J."/>
            <person name="Petzold A."/>
            <person name="Susuki M."/>
            <person name="Suzuki K.-i.T."/>
            <person name="Hayashi T."/>
            <person name="Toyoda A."/>
            <person name="Oliveira C."/>
            <person name="Osipova E."/>
            <person name="Leigh N.D."/>
            <person name="Simon A."/>
            <person name="Yun M.H."/>
        </authorList>
    </citation>
    <scope>NUCLEOTIDE SEQUENCE</scope>
    <source>
        <strain evidence="1">20211129_DDA</strain>
        <tissue evidence="1">Liver</tissue>
    </source>
</reference>
<protein>
    <submittedName>
        <fullName evidence="1">Uncharacterized protein</fullName>
    </submittedName>
</protein>
<name>A0AAV7WTD6_PLEWA</name>
<dbReference type="AlphaFoldDB" id="A0AAV7WTD6"/>
<sequence>MVSLTWTGGAAAWPQGVGGTLAGRQQRPGRLQPAPTWALTQLAGSVAAGVTQLVGLGPQGDQRQATGPTLEGVPQTWARRRAVGHVGHDRARLLAPNCLGPVSLGRLGTWLQGSKVGRQCMSDSALVKTAQAWSDAVLRDLWT</sequence>
<keyword evidence="2" id="KW-1185">Reference proteome</keyword>
<evidence type="ECO:0000313" key="1">
    <source>
        <dbReference type="EMBL" id="KAJ1217175.1"/>
    </source>
</evidence>
<comment type="caution">
    <text evidence="1">The sequence shown here is derived from an EMBL/GenBank/DDBJ whole genome shotgun (WGS) entry which is preliminary data.</text>
</comment>
<organism evidence="1 2">
    <name type="scientific">Pleurodeles waltl</name>
    <name type="common">Iberian ribbed newt</name>
    <dbReference type="NCBI Taxonomy" id="8319"/>
    <lineage>
        <taxon>Eukaryota</taxon>
        <taxon>Metazoa</taxon>
        <taxon>Chordata</taxon>
        <taxon>Craniata</taxon>
        <taxon>Vertebrata</taxon>
        <taxon>Euteleostomi</taxon>
        <taxon>Amphibia</taxon>
        <taxon>Batrachia</taxon>
        <taxon>Caudata</taxon>
        <taxon>Salamandroidea</taxon>
        <taxon>Salamandridae</taxon>
        <taxon>Pleurodelinae</taxon>
        <taxon>Pleurodeles</taxon>
    </lineage>
</organism>
<accession>A0AAV7WTD6</accession>
<evidence type="ECO:0000313" key="2">
    <source>
        <dbReference type="Proteomes" id="UP001066276"/>
    </source>
</evidence>
<gene>
    <name evidence="1" type="ORF">NDU88_004770</name>
</gene>
<dbReference type="Proteomes" id="UP001066276">
    <property type="component" value="Chromosome 1_1"/>
</dbReference>